<dbReference type="PROSITE" id="PS51257">
    <property type="entry name" value="PROKAR_LIPOPROTEIN"/>
    <property type="match status" value="1"/>
</dbReference>
<dbReference type="SUPFAM" id="SSF53850">
    <property type="entry name" value="Periplasmic binding protein-like II"/>
    <property type="match status" value="1"/>
</dbReference>
<comment type="caution">
    <text evidence="2">The sequence shown here is derived from an EMBL/GenBank/DDBJ whole genome shotgun (WGS) entry which is preliminary data.</text>
</comment>
<sequence>MKNVKMKWLFSLAVCLLLFATACNGGADGGDAGDAGDTDGDTQEDITLEYLAFAQPQEQEIYQQIFEQFEQDYPHVTIDATFLPPDDFWQQVQTRLGAGTQPDVFYVAPGNLDLLVDNNQIMELTEFIEATGIFNLDEIWESGIRRYQRDGEIYALPKDVGPFAYGYNQDLFEAAGVEIPNPDEPMDWNEYIEIAKQLTIDANGNNAASPDFDRDNIVQYGADFWWPHAAVWSAGADWLNEDETEITMDTPEFKEALQFMYDLRHEHSVVPSHDAADATSGYVRWLEGTVAMFPIAPWDQAAFWDLDFEYGLMPWPAHPETMESRTWLGSLGIAVGSNTDHPQEAFNLVAYLSVDEDAQRQMMELGLQVPNIVSLADEFVELEHLPHNKHVWIDTIEEYGRQAPQERTYNPEWWDRYNETVVELWMGNYTVEEYVETYQPILQGLLDRANEQRERSSR</sequence>
<dbReference type="Gene3D" id="3.40.190.10">
    <property type="entry name" value="Periplasmic binding protein-like II"/>
    <property type="match status" value="1"/>
</dbReference>
<dbReference type="Proteomes" id="UP001230005">
    <property type="component" value="Unassembled WGS sequence"/>
</dbReference>
<evidence type="ECO:0000313" key="2">
    <source>
        <dbReference type="EMBL" id="MDQ0256785.1"/>
    </source>
</evidence>
<organism evidence="2 3">
    <name type="scientific">Evansella vedderi</name>
    <dbReference type="NCBI Taxonomy" id="38282"/>
    <lineage>
        <taxon>Bacteria</taxon>
        <taxon>Bacillati</taxon>
        <taxon>Bacillota</taxon>
        <taxon>Bacilli</taxon>
        <taxon>Bacillales</taxon>
        <taxon>Bacillaceae</taxon>
        <taxon>Evansella</taxon>
    </lineage>
</organism>
<dbReference type="InterPro" id="IPR006059">
    <property type="entry name" value="SBP"/>
</dbReference>
<keyword evidence="3" id="KW-1185">Reference proteome</keyword>
<dbReference type="InterPro" id="IPR050490">
    <property type="entry name" value="Bact_solute-bd_prot1"/>
</dbReference>
<dbReference type="Pfam" id="PF01547">
    <property type="entry name" value="SBP_bac_1"/>
    <property type="match status" value="1"/>
</dbReference>
<accession>A0ABT9ZZX2</accession>
<dbReference type="PANTHER" id="PTHR43649">
    <property type="entry name" value="ARABINOSE-BINDING PROTEIN-RELATED"/>
    <property type="match status" value="1"/>
</dbReference>
<keyword evidence="1" id="KW-0732">Signal</keyword>
<protein>
    <submittedName>
        <fullName evidence="2">Multiple sugar transport system substrate-binding protein</fullName>
    </submittedName>
</protein>
<keyword evidence="2" id="KW-0813">Transport</keyword>
<name>A0ABT9ZZX2_9BACI</name>
<dbReference type="CDD" id="cd13585">
    <property type="entry name" value="PBP2_TMBP_like"/>
    <property type="match status" value="1"/>
</dbReference>
<dbReference type="RefSeq" id="WP_307329469.1">
    <property type="nucleotide sequence ID" value="NZ_JAUSUG010000019.1"/>
</dbReference>
<evidence type="ECO:0000256" key="1">
    <source>
        <dbReference type="SAM" id="SignalP"/>
    </source>
</evidence>
<feature type="signal peptide" evidence="1">
    <location>
        <begin position="1"/>
        <end position="27"/>
    </location>
</feature>
<gene>
    <name evidence="2" type="ORF">J2S74_004207</name>
</gene>
<feature type="chain" id="PRO_5046509914" evidence="1">
    <location>
        <begin position="28"/>
        <end position="458"/>
    </location>
</feature>
<dbReference type="PANTHER" id="PTHR43649:SF12">
    <property type="entry name" value="DIACETYLCHITOBIOSE BINDING PROTEIN DASA"/>
    <property type="match status" value="1"/>
</dbReference>
<evidence type="ECO:0000313" key="3">
    <source>
        <dbReference type="Proteomes" id="UP001230005"/>
    </source>
</evidence>
<proteinExistence type="predicted"/>
<dbReference type="EMBL" id="JAUSUG010000019">
    <property type="protein sequence ID" value="MDQ0256785.1"/>
    <property type="molecule type" value="Genomic_DNA"/>
</dbReference>
<keyword evidence="2" id="KW-0762">Sugar transport</keyword>
<reference evidence="2 3" key="1">
    <citation type="submission" date="2023-07" db="EMBL/GenBank/DDBJ databases">
        <title>Genomic Encyclopedia of Type Strains, Phase IV (KMG-IV): sequencing the most valuable type-strain genomes for metagenomic binning, comparative biology and taxonomic classification.</title>
        <authorList>
            <person name="Goeker M."/>
        </authorList>
    </citation>
    <scope>NUCLEOTIDE SEQUENCE [LARGE SCALE GENOMIC DNA]</scope>
    <source>
        <strain evidence="2 3">DSM 9768</strain>
    </source>
</reference>